<reference evidence="2" key="1">
    <citation type="journal article" date="2016" name="Environ. Microbiol.">
        <title>The complete genome of a viable archaeum isolated from 123-million-year-old rock salt.</title>
        <authorList>
            <person name="Jaakkola S.T."/>
            <person name="Pfeiffer F."/>
            <person name="Ravantti J.J."/>
            <person name="Guo Q."/>
            <person name="Liu Y."/>
            <person name="Chen X."/>
            <person name="Ma H."/>
            <person name="Yang C."/>
            <person name="Oksanen H.M."/>
            <person name="Bamford D.H."/>
        </authorList>
    </citation>
    <scope>NUCLEOTIDE SEQUENCE</scope>
    <source>
        <strain evidence="2">JI20-1</strain>
    </source>
</reference>
<dbReference type="EMBL" id="LN831302">
    <property type="protein sequence ID" value="CQH48906.1"/>
    <property type="molecule type" value="Genomic_DNA"/>
</dbReference>
<dbReference type="Pfam" id="PF08734">
    <property type="entry name" value="GYD"/>
    <property type="match status" value="1"/>
</dbReference>
<proteinExistence type="predicted"/>
<protein>
    <submittedName>
        <fullName evidence="1">GYD family protein</fullName>
    </submittedName>
</protein>
<organism evidence="1 2">
    <name type="scientific">Halobacterium hubeiense</name>
    <dbReference type="NCBI Taxonomy" id="1407499"/>
    <lineage>
        <taxon>Archaea</taxon>
        <taxon>Methanobacteriati</taxon>
        <taxon>Methanobacteriota</taxon>
        <taxon>Stenosarchaea group</taxon>
        <taxon>Halobacteria</taxon>
        <taxon>Halobacteriales</taxon>
        <taxon>Halobacteriaceae</taxon>
        <taxon>Halobacterium</taxon>
    </lineage>
</organism>
<evidence type="ECO:0000313" key="1">
    <source>
        <dbReference type="EMBL" id="CQH48906.1"/>
    </source>
</evidence>
<evidence type="ECO:0000313" key="2">
    <source>
        <dbReference type="Proteomes" id="UP000066737"/>
    </source>
</evidence>
<dbReference type="RefSeq" id="WP_059055817.1">
    <property type="nucleotide sequence ID" value="NZ_CEML01000002.1"/>
</dbReference>
<dbReference type="Proteomes" id="UP000066737">
    <property type="component" value="Chromosome I"/>
</dbReference>
<dbReference type="KEGG" id="hhb:Hhub_1469"/>
<keyword evidence="2" id="KW-1185">Reference proteome</keyword>
<dbReference type="InterPro" id="IPR014845">
    <property type="entry name" value="GYD/TTHA1554"/>
</dbReference>
<sequence>MPTYAAIATIETGQFQNAQELAAIWGDVRADLEAQDCDLQDAYVLLGERDVLLVFDAPDREAALQASIAAERYGIDMQTMEAMDVEKLGDVVQDL</sequence>
<dbReference type="STRING" id="1407499.HHUB_1469"/>
<dbReference type="GeneID" id="91108944"/>
<accession>A0A0U5CVT4</accession>
<dbReference type="OrthoDB" id="35699at2157"/>
<dbReference type="AlphaFoldDB" id="A0A0U5CVT4"/>
<name>A0A0U5CVT4_9EURY</name>
<gene>
    <name evidence="1" type="ORF">HHUB_1469</name>
</gene>